<name>A0A9Q1K000_9CARY</name>
<dbReference type="InterPro" id="IPR002885">
    <property type="entry name" value="PPR_rpt"/>
</dbReference>
<keyword evidence="5" id="KW-1185">Reference proteome</keyword>
<comment type="caution">
    <text evidence="4">The sequence shown here is derived from an EMBL/GenBank/DDBJ whole genome shotgun (WGS) entry which is preliminary data.</text>
</comment>
<feature type="repeat" description="PPR" evidence="3">
    <location>
        <begin position="338"/>
        <end position="372"/>
    </location>
</feature>
<protein>
    <recommendedName>
        <fullName evidence="6">Pentatricopeptide repeat-containing protein</fullName>
    </recommendedName>
</protein>
<dbReference type="InterPro" id="IPR044179">
    <property type="entry name" value="PPR5-like"/>
</dbReference>
<feature type="repeat" description="PPR" evidence="3">
    <location>
        <begin position="197"/>
        <end position="231"/>
    </location>
</feature>
<feature type="repeat" description="PPR" evidence="3">
    <location>
        <begin position="232"/>
        <end position="267"/>
    </location>
</feature>
<evidence type="ECO:0000256" key="3">
    <source>
        <dbReference type="PROSITE-ProRule" id="PRU00708"/>
    </source>
</evidence>
<feature type="repeat" description="PPR" evidence="3">
    <location>
        <begin position="268"/>
        <end position="302"/>
    </location>
</feature>
<dbReference type="InterPro" id="IPR011990">
    <property type="entry name" value="TPR-like_helical_dom_sf"/>
</dbReference>
<proteinExistence type="inferred from homology"/>
<evidence type="ECO:0000313" key="4">
    <source>
        <dbReference type="EMBL" id="KAJ8433971.1"/>
    </source>
</evidence>
<keyword evidence="2" id="KW-0677">Repeat</keyword>
<dbReference type="PANTHER" id="PTHR47874">
    <property type="entry name" value="EXPRESSED PROTEIN"/>
    <property type="match status" value="1"/>
</dbReference>
<dbReference type="PANTHER" id="PTHR47874:SF6">
    <property type="entry name" value="PENTATRICOPEPTIDE REPEAT-CONTAINING PROTEIN"/>
    <property type="match status" value="1"/>
</dbReference>
<evidence type="ECO:0000256" key="2">
    <source>
        <dbReference type="ARBA" id="ARBA00022737"/>
    </source>
</evidence>
<reference evidence="4" key="1">
    <citation type="submission" date="2022-04" db="EMBL/GenBank/DDBJ databases">
        <title>Carnegiea gigantea Genome sequencing and assembly v2.</title>
        <authorList>
            <person name="Copetti D."/>
            <person name="Sanderson M.J."/>
            <person name="Burquez A."/>
            <person name="Wojciechowski M.F."/>
        </authorList>
    </citation>
    <scope>NUCLEOTIDE SEQUENCE</scope>
    <source>
        <strain evidence="4">SGP5-SGP5p</strain>
        <tissue evidence="4">Aerial part</tissue>
    </source>
</reference>
<evidence type="ECO:0008006" key="6">
    <source>
        <dbReference type="Google" id="ProtNLM"/>
    </source>
</evidence>
<dbReference type="EMBL" id="JAKOGI010000508">
    <property type="protein sequence ID" value="KAJ8433971.1"/>
    <property type="molecule type" value="Genomic_DNA"/>
</dbReference>
<dbReference type="Pfam" id="PF13041">
    <property type="entry name" value="PPR_2"/>
    <property type="match status" value="4"/>
</dbReference>
<feature type="repeat" description="PPR" evidence="3">
    <location>
        <begin position="303"/>
        <end position="337"/>
    </location>
</feature>
<feature type="repeat" description="PPR" evidence="3">
    <location>
        <begin position="408"/>
        <end position="442"/>
    </location>
</feature>
<gene>
    <name evidence="4" type="ORF">Cgig2_033769</name>
</gene>
<dbReference type="Gene3D" id="1.25.40.10">
    <property type="entry name" value="Tetratricopeptide repeat domain"/>
    <property type="match status" value="4"/>
</dbReference>
<comment type="similarity">
    <text evidence="1">Belongs to the PPR family. P subfamily.</text>
</comment>
<dbReference type="AlphaFoldDB" id="A0A9Q1K000"/>
<evidence type="ECO:0000313" key="5">
    <source>
        <dbReference type="Proteomes" id="UP001153076"/>
    </source>
</evidence>
<accession>A0A9Q1K000</accession>
<dbReference type="PROSITE" id="PS51375">
    <property type="entry name" value="PPR"/>
    <property type="match status" value="7"/>
</dbReference>
<organism evidence="4 5">
    <name type="scientific">Carnegiea gigantea</name>
    <dbReference type="NCBI Taxonomy" id="171969"/>
    <lineage>
        <taxon>Eukaryota</taxon>
        <taxon>Viridiplantae</taxon>
        <taxon>Streptophyta</taxon>
        <taxon>Embryophyta</taxon>
        <taxon>Tracheophyta</taxon>
        <taxon>Spermatophyta</taxon>
        <taxon>Magnoliopsida</taxon>
        <taxon>eudicotyledons</taxon>
        <taxon>Gunneridae</taxon>
        <taxon>Pentapetalae</taxon>
        <taxon>Caryophyllales</taxon>
        <taxon>Cactineae</taxon>
        <taxon>Cactaceae</taxon>
        <taxon>Cactoideae</taxon>
        <taxon>Echinocereeae</taxon>
        <taxon>Carnegiea</taxon>
    </lineage>
</organism>
<dbReference type="NCBIfam" id="TIGR00756">
    <property type="entry name" value="PPR"/>
    <property type="match status" value="6"/>
</dbReference>
<feature type="repeat" description="PPR" evidence="3">
    <location>
        <begin position="373"/>
        <end position="407"/>
    </location>
</feature>
<sequence length="517" mass="58688">MELIPVSSLRICLDPCLSPSTCSTKRLNEGGRVRRKLSCGFPLAAKRTAGALSEGLKKELRKDLSRMLWTEAAIKAIERKAGSAKYKNLWPKAVLEALEEAINQCRWESALKIFGLLRKQHWYQPRCQMYTKLLMMLGKCRKAEQAGLLFEVLLSDELQPTVDVFTALANAYGLCALFDQAFAVIDDMKSVYDCKPDVHTYSILVSCCFKHRRLDLVKQILAEMSYVEIECSKVTYNTLIDGYGKAELFELMESVLFTMIESATCHPDVFTLNSFVWAYGNYGKIDKMEKWYEEFQLMGISPDVRTFNILIRSYGKAGMYQKMESVLNFMKKRFFSPTVVTFNTIIDIFGRAGNIDKMDEFFLKMKHQGVKPNCITYCSLVNAYSKAGKLYRVDSILRQVENSDVVLDTPFFNCLISAYGQSGNVDKMSDLFLEMKDKNCEPDHITFATMIQAYNANGMTTAAEDVESKMLAMQSCLAIQSALRLNLTKRPWNLREAIKVLNDVSVLNDTGMLVPDC</sequence>
<evidence type="ECO:0000256" key="1">
    <source>
        <dbReference type="ARBA" id="ARBA00007626"/>
    </source>
</evidence>
<dbReference type="Proteomes" id="UP001153076">
    <property type="component" value="Unassembled WGS sequence"/>
</dbReference>
<dbReference type="GO" id="GO:0003729">
    <property type="term" value="F:mRNA binding"/>
    <property type="evidence" value="ECO:0007669"/>
    <property type="project" value="InterPro"/>
</dbReference>
<dbReference type="OrthoDB" id="185373at2759"/>
<dbReference type="Pfam" id="PF01535">
    <property type="entry name" value="PPR"/>
    <property type="match status" value="1"/>
</dbReference>